<feature type="signal peptide" evidence="3">
    <location>
        <begin position="1"/>
        <end position="20"/>
    </location>
</feature>
<dbReference type="InterPro" id="IPR001638">
    <property type="entry name" value="Solute-binding_3/MltF_N"/>
</dbReference>
<keyword evidence="2 3" id="KW-0732">Signal</keyword>
<evidence type="ECO:0000256" key="2">
    <source>
        <dbReference type="ARBA" id="ARBA00022729"/>
    </source>
</evidence>
<evidence type="ECO:0000256" key="1">
    <source>
        <dbReference type="ARBA" id="ARBA00010333"/>
    </source>
</evidence>
<sequence length="252" mass="28161">MRCSAILLYAGLLLSTAAGATEEITLASPEYWCPFSCTAGQAREGFTVEIIRAIFEPQGIPVRLVNENYSRALSNVRAGLYTATPSTQREEAPDFTYPAEPVSLNRFCFYTQAQDNWQYKGVDSLPGRSLGIIQNYSYGPQLDAYIRANPQAFRRQAGDGLTLRLLRQLQVGRYNTFIEERNLVAYTLLGNPALTARLAGCESGSYSYMAISPLHPRRADYARLYDEGLRALRASGELTRILARYGLSDWQE</sequence>
<dbReference type="PANTHER" id="PTHR35936">
    <property type="entry name" value="MEMBRANE-BOUND LYTIC MUREIN TRANSGLYCOSYLASE F"/>
    <property type="match status" value="1"/>
</dbReference>
<gene>
    <name evidence="5" type="ORF">H3H51_03920</name>
</gene>
<keyword evidence="6" id="KW-1185">Reference proteome</keyword>
<dbReference type="AlphaFoldDB" id="A0A7W4LJ60"/>
<accession>A0A7W4LJ60</accession>
<dbReference type="Proteomes" id="UP000542720">
    <property type="component" value="Unassembled WGS sequence"/>
</dbReference>
<feature type="chain" id="PRO_5030769841" evidence="3">
    <location>
        <begin position="21"/>
        <end position="252"/>
    </location>
</feature>
<reference evidence="5 6" key="1">
    <citation type="submission" date="2020-08" db="EMBL/GenBank/DDBJ databases">
        <authorList>
            <person name="Kim C.M."/>
        </authorList>
    </citation>
    <scope>NUCLEOTIDE SEQUENCE [LARGE SCALE GENOMIC DNA]</scope>
    <source>
        <strain evidence="5 6">UL070</strain>
    </source>
</reference>
<dbReference type="Pfam" id="PF00497">
    <property type="entry name" value="SBP_bac_3"/>
    <property type="match status" value="1"/>
</dbReference>
<evidence type="ECO:0000313" key="6">
    <source>
        <dbReference type="Proteomes" id="UP000542720"/>
    </source>
</evidence>
<comment type="similarity">
    <text evidence="1">Belongs to the bacterial solute-binding protein 3 family.</text>
</comment>
<name>A0A7W4LJ60_9GAMM</name>
<evidence type="ECO:0000313" key="5">
    <source>
        <dbReference type="EMBL" id="MBB2494154.1"/>
    </source>
</evidence>
<dbReference type="PANTHER" id="PTHR35936:SF25">
    <property type="entry name" value="ABC TRANSPORTER SUBSTRATE-BINDING PROTEIN"/>
    <property type="match status" value="1"/>
</dbReference>
<proteinExistence type="inferred from homology"/>
<dbReference type="EMBL" id="JACJUD010000001">
    <property type="protein sequence ID" value="MBB2494154.1"/>
    <property type="molecule type" value="Genomic_DNA"/>
</dbReference>
<dbReference type="SUPFAM" id="SSF53850">
    <property type="entry name" value="Periplasmic binding protein-like II"/>
    <property type="match status" value="1"/>
</dbReference>
<comment type="caution">
    <text evidence="5">The sequence shown here is derived from an EMBL/GenBank/DDBJ whole genome shotgun (WGS) entry which is preliminary data.</text>
</comment>
<evidence type="ECO:0000256" key="3">
    <source>
        <dbReference type="SAM" id="SignalP"/>
    </source>
</evidence>
<evidence type="ECO:0000259" key="4">
    <source>
        <dbReference type="Pfam" id="PF00497"/>
    </source>
</evidence>
<dbReference type="Gene3D" id="3.40.190.10">
    <property type="entry name" value="Periplasmic binding protein-like II"/>
    <property type="match status" value="2"/>
</dbReference>
<protein>
    <submittedName>
        <fullName evidence="5">Transporter substrate-binding domain-containing protein</fullName>
    </submittedName>
</protein>
<feature type="domain" description="Solute-binding protein family 3/N-terminal" evidence="4">
    <location>
        <begin position="25"/>
        <end position="246"/>
    </location>
</feature>
<dbReference type="RefSeq" id="WP_183087698.1">
    <property type="nucleotide sequence ID" value="NZ_JACJUD010000001.1"/>
</dbReference>
<organism evidence="5 6">
    <name type="scientific">Aquipseudomonas ullengensis</name>
    <dbReference type="NCBI Taxonomy" id="2759166"/>
    <lineage>
        <taxon>Bacteria</taxon>
        <taxon>Pseudomonadati</taxon>
        <taxon>Pseudomonadota</taxon>
        <taxon>Gammaproteobacteria</taxon>
        <taxon>Pseudomonadales</taxon>
        <taxon>Pseudomonadaceae</taxon>
        <taxon>Aquipseudomonas</taxon>
    </lineage>
</organism>